<keyword evidence="3" id="KW-0378">Hydrolase</keyword>
<reference evidence="3 4" key="1">
    <citation type="submission" date="2023-11" db="EMBL/GenBank/DDBJ databases">
        <title>Arctic aerobic anoxygenic photoheterotroph Sediminicoccus rosea KRV36 adapts its photosynthesis to long days of polar summer.</title>
        <authorList>
            <person name="Tomasch J."/>
            <person name="Kopejtka K."/>
            <person name="Bily T."/>
            <person name="Gardiner A.T."/>
            <person name="Gardian Z."/>
            <person name="Shivaramu S."/>
            <person name="Koblizek M."/>
            <person name="Engelhardt F."/>
            <person name="Kaftan D."/>
        </authorList>
    </citation>
    <scope>NUCLEOTIDE SEQUENCE [LARGE SCALE GENOMIC DNA]</scope>
    <source>
        <strain evidence="3 4">R-30</strain>
    </source>
</reference>
<keyword evidence="4" id="KW-1185">Reference proteome</keyword>
<organism evidence="3 4">
    <name type="scientific">Sediminicoccus rosea</name>
    <dbReference type="NCBI Taxonomy" id="1225128"/>
    <lineage>
        <taxon>Bacteria</taxon>
        <taxon>Pseudomonadati</taxon>
        <taxon>Pseudomonadota</taxon>
        <taxon>Alphaproteobacteria</taxon>
        <taxon>Acetobacterales</taxon>
        <taxon>Roseomonadaceae</taxon>
        <taxon>Sediminicoccus</taxon>
    </lineage>
</organism>
<dbReference type="Gene3D" id="3.40.50.1820">
    <property type="entry name" value="alpha/beta hydrolase"/>
    <property type="match status" value="1"/>
</dbReference>
<gene>
    <name evidence="3" type="ORF">R9Z33_02220</name>
</gene>
<dbReference type="InterPro" id="IPR000073">
    <property type="entry name" value="AB_hydrolase_1"/>
</dbReference>
<evidence type="ECO:0000259" key="2">
    <source>
        <dbReference type="Pfam" id="PF00561"/>
    </source>
</evidence>
<feature type="transmembrane region" description="Helical" evidence="1">
    <location>
        <begin position="7"/>
        <end position="25"/>
    </location>
</feature>
<evidence type="ECO:0000256" key="1">
    <source>
        <dbReference type="SAM" id="Phobius"/>
    </source>
</evidence>
<dbReference type="PRINTS" id="PR00412">
    <property type="entry name" value="EPOXHYDRLASE"/>
</dbReference>
<evidence type="ECO:0000313" key="4">
    <source>
        <dbReference type="Proteomes" id="UP001305521"/>
    </source>
</evidence>
<proteinExistence type="predicted"/>
<dbReference type="EMBL" id="CP137852">
    <property type="protein sequence ID" value="WPB85700.1"/>
    <property type="molecule type" value="Genomic_DNA"/>
</dbReference>
<dbReference type="Pfam" id="PF00561">
    <property type="entry name" value="Abhydrolase_1"/>
    <property type="match status" value="1"/>
</dbReference>
<dbReference type="GO" id="GO:0016787">
    <property type="term" value="F:hydrolase activity"/>
    <property type="evidence" value="ECO:0007669"/>
    <property type="project" value="UniProtKB-KW"/>
</dbReference>
<sequence>MFRRVMVYLLAALPLLLVLAVWWLYTPDKPRAELEARHAAAPSQFVELDGLRLHLRDTGPRDAPPVLFLHGFGSSLHTWEEVAAALDRDFRVIRLDLPGFGLTGADRTGDYSDARSHAVILALMQRLGLARVALVGSSMGGRIAWSFAAAHPDRVTRLVLMAPDGFASPGIGYDQPPRVPLLLRVLPYTLPEGMLRGSLRPAYGNPDVLTEALFERYRDMMLAPGVRQAILDRMGQHMLRPPEPLLARIPVPVLLLWGDRDAMVPVSNAQDYLRALPDARLVTLPGIGHVPMEETPAEVARVLRDFLSAR</sequence>
<feature type="domain" description="AB hydrolase-1" evidence="2">
    <location>
        <begin position="64"/>
        <end position="294"/>
    </location>
</feature>
<dbReference type="PANTHER" id="PTHR43689">
    <property type="entry name" value="HYDROLASE"/>
    <property type="match status" value="1"/>
</dbReference>
<dbReference type="Proteomes" id="UP001305521">
    <property type="component" value="Chromosome"/>
</dbReference>
<dbReference type="InterPro" id="IPR029058">
    <property type="entry name" value="AB_hydrolase_fold"/>
</dbReference>
<protein>
    <submittedName>
        <fullName evidence="3">Alpha/beta fold hydrolase</fullName>
    </submittedName>
</protein>
<dbReference type="PANTHER" id="PTHR43689:SF8">
    <property type="entry name" value="ALPHA_BETA-HYDROLASES SUPERFAMILY PROTEIN"/>
    <property type="match status" value="1"/>
</dbReference>
<dbReference type="RefSeq" id="WP_318649678.1">
    <property type="nucleotide sequence ID" value="NZ_CP137852.1"/>
</dbReference>
<evidence type="ECO:0000313" key="3">
    <source>
        <dbReference type="EMBL" id="WPB85700.1"/>
    </source>
</evidence>
<keyword evidence="1" id="KW-1133">Transmembrane helix</keyword>
<keyword evidence="1" id="KW-0472">Membrane</keyword>
<keyword evidence="1" id="KW-0812">Transmembrane</keyword>
<dbReference type="PRINTS" id="PR00111">
    <property type="entry name" value="ABHYDROLASE"/>
</dbReference>
<dbReference type="SUPFAM" id="SSF53474">
    <property type="entry name" value="alpha/beta-Hydrolases"/>
    <property type="match status" value="1"/>
</dbReference>
<dbReference type="InterPro" id="IPR000639">
    <property type="entry name" value="Epox_hydrolase-like"/>
</dbReference>
<name>A0ABZ0PJD4_9PROT</name>
<accession>A0ABZ0PJD4</accession>